<reference evidence="8" key="1">
    <citation type="submission" date="2025-08" db="UniProtKB">
        <authorList>
            <consortium name="RefSeq"/>
        </authorList>
    </citation>
    <scope>IDENTIFICATION</scope>
</reference>
<feature type="chain" id="PRO_5035418668" evidence="5">
    <location>
        <begin position="21"/>
        <end position="377"/>
    </location>
</feature>
<dbReference type="RefSeq" id="XP_042558812.1">
    <property type="nucleotide sequence ID" value="XM_042702878.1"/>
</dbReference>
<dbReference type="PROSITE" id="PS50835">
    <property type="entry name" value="IG_LIKE"/>
    <property type="match status" value="2"/>
</dbReference>
<dbReference type="Pfam" id="PF07679">
    <property type="entry name" value="I-set"/>
    <property type="match status" value="1"/>
</dbReference>
<evidence type="ECO:0000256" key="4">
    <source>
        <dbReference type="SAM" id="Phobius"/>
    </source>
</evidence>
<keyword evidence="1" id="KW-1015">Disulfide bond</keyword>
<dbReference type="GeneID" id="116218178"/>
<evidence type="ECO:0000259" key="6">
    <source>
        <dbReference type="PROSITE" id="PS50835"/>
    </source>
</evidence>
<keyword evidence="4" id="KW-0812">Transmembrane</keyword>
<keyword evidence="4" id="KW-1133">Transmembrane helix</keyword>
<evidence type="ECO:0000313" key="7">
    <source>
        <dbReference type="Proteomes" id="UP000515152"/>
    </source>
</evidence>
<feature type="transmembrane region" description="Helical" evidence="4">
    <location>
        <begin position="307"/>
        <end position="329"/>
    </location>
</feature>
<sequence>MRGVIESVGFLLLILSSSSSQTVVESVHGTEGQVSWLECEVEENNFTVVWTRDNQTVDTSTPRIIVQGAMLWFLPAKEEDSGLYTCSESPLSPVVSKMRLSVGREPCPLPSEIRTLQQGTNETLICRQDEVSQIASDRHDSWLRDCKPIDSLTLVNVMPSDAGNYTCVVHFTYEGKSYLASRTVLLNVQNAPPVKPTVIYPLKDTVYVFPDQPANLTCIAFLGDNEESVLETISYWTVNHTFIQKCPGLSKHVTKERKEDGMYYSVNTLSIPEVQQQYFHLPFQCKFVNSMGEDYKDLRLKPLNHHVLYSCTGSLVVLVLVLAALLCCISRGHWCRTRVIRDDACKYLSLPKGEELLEVQVKQNTQVCSQQLAKLEH</sequence>
<dbReference type="InterPro" id="IPR013098">
    <property type="entry name" value="Ig_I-set"/>
</dbReference>
<dbReference type="InterPro" id="IPR015621">
    <property type="entry name" value="IL-1_rcpt_fam"/>
</dbReference>
<organism evidence="7 8">
    <name type="scientific">Clupea harengus</name>
    <name type="common">Atlantic herring</name>
    <dbReference type="NCBI Taxonomy" id="7950"/>
    <lineage>
        <taxon>Eukaryota</taxon>
        <taxon>Metazoa</taxon>
        <taxon>Chordata</taxon>
        <taxon>Craniata</taxon>
        <taxon>Vertebrata</taxon>
        <taxon>Euteleostomi</taxon>
        <taxon>Actinopterygii</taxon>
        <taxon>Neopterygii</taxon>
        <taxon>Teleostei</taxon>
        <taxon>Clupei</taxon>
        <taxon>Clupeiformes</taxon>
        <taxon>Clupeoidei</taxon>
        <taxon>Clupeidae</taxon>
        <taxon>Clupea</taxon>
    </lineage>
</organism>
<dbReference type="InterPro" id="IPR003599">
    <property type="entry name" value="Ig_sub"/>
</dbReference>
<keyword evidence="4" id="KW-0472">Membrane</keyword>
<dbReference type="AlphaFoldDB" id="A0A8M1K564"/>
<feature type="signal peptide" evidence="5">
    <location>
        <begin position="1"/>
        <end position="20"/>
    </location>
</feature>
<gene>
    <name evidence="8" type="primary">LOC116218178</name>
</gene>
<evidence type="ECO:0000256" key="3">
    <source>
        <dbReference type="ARBA" id="ARBA00023319"/>
    </source>
</evidence>
<dbReference type="InterPro" id="IPR007110">
    <property type="entry name" value="Ig-like_dom"/>
</dbReference>
<dbReference type="PANTHER" id="PTHR11890:SF26">
    <property type="entry name" value="INTERLEUKIN-1 RECEPTOR TYPE 1"/>
    <property type="match status" value="1"/>
</dbReference>
<dbReference type="InterPro" id="IPR013151">
    <property type="entry name" value="Immunoglobulin_dom"/>
</dbReference>
<dbReference type="SMART" id="SM00409">
    <property type="entry name" value="IG"/>
    <property type="match status" value="3"/>
</dbReference>
<feature type="domain" description="Ig-like" evidence="6">
    <location>
        <begin position="17"/>
        <end position="86"/>
    </location>
</feature>
<keyword evidence="5" id="KW-0732">Signal</keyword>
<feature type="domain" description="Ig-like" evidence="6">
    <location>
        <begin position="93"/>
        <end position="185"/>
    </location>
</feature>
<dbReference type="Pfam" id="PF00047">
    <property type="entry name" value="ig"/>
    <property type="match status" value="1"/>
</dbReference>
<evidence type="ECO:0000256" key="2">
    <source>
        <dbReference type="ARBA" id="ARBA00023180"/>
    </source>
</evidence>
<keyword evidence="3" id="KW-0393">Immunoglobulin domain</keyword>
<dbReference type="OrthoDB" id="9940746at2759"/>
<proteinExistence type="predicted"/>
<keyword evidence="7" id="KW-1185">Reference proteome</keyword>
<dbReference type="Proteomes" id="UP000515152">
    <property type="component" value="Chromosome 21"/>
</dbReference>
<evidence type="ECO:0000313" key="8">
    <source>
        <dbReference type="RefSeq" id="XP_042558812.1"/>
    </source>
</evidence>
<accession>A0A8M1K564</accession>
<name>A0A8M1K564_CLUHA</name>
<keyword evidence="2" id="KW-0325">Glycoprotein</keyword>
<evidence type="ECO:0000256" key="5">
    <source>
        <dbReference type="SAM" id="SignalP"/>
    </source>
</evidence>
<dbReference type="PANTHER" id="PTHR11890">
    <property type="entry name" value="INTERLEUKIN-1 RECEPTOR FAMILY MEMBER"/>
    <property type="match status" value="1"/>
</dbReference>
<protein>
    <submittedName>
        <fullName evidence="8">Interleukin-1 receptor type 1-like isoform X1</fullName>
    </submittedName>
</protein>
<evidence type="ECO:0000256" key="1">
    <source>
        <dbReference type="ARBA" id="ARBA00023157"/>
    </source>
</evidence>